<evidence type="ECO:0000256" key="1">
    <source>
        <dbReference type="SAM" id="SignalP"/>
    </source>
</evidence>
<sequence length="285" mass="32572">MTIKFTLLVVFYFGLTFQTFSQDLPKTQKPIKQRYNLFHPTPKDSLRSFDPDRPNITESPYTVDAGHIQYEADFLRYEFKTTEESKEHALLYNYFNVKLGLTNSIALQLLVQTYAHQNTEQLNTHEKTSDAGFGDLTLRLKKNFLGNDGNVSLAVIPYLTFPTNHYTDNSRYEGGIIVPIMFKLKNDWQLSVQVEGDRLKDDAGNGMHNQLLQSVNITHPIFSKSLSASLETYYEYNLKDHSINSYVDPALQYQVSKALMFDVGFNLGIQKAADHALFAGIAFRL</sequence>
<dbReference type="InterPro" id="IPR025737">
    <property type="entry name" value="FApF"/>
</dbReference>
<feature type="signal peptide" evidence="1">
    <location>
        <begin position="1"/>
        <end position="21"/>
    </location>
</feature>
<protein>
    <submittedName>
        <fullName evidence="2">Transporter</fullName>
    </submittedName>
</protein>
<name>A0A7K1STP3_9SPHI</name>
<evidence type="ECO:0000313" key="3">
    <source>
        <dbReference type="Proteomes" id="UP000462014"/>
    </source>
</evidence>
<dbReference type="AlphaFoldDB" id="A0A7K1STP3"/>
<dbReference type="RefSeq" id="WP_157564400.1">
    <property type="nucleotide sequence ID" value="NZ_WPIK01000003.1"/>
</dbReference>
<comment type="caution">
    <text evidence="2">The sequence shown here is derived from an EMBL/GenBank/DDBJ whole genome shotgun (WGS) entry which is preliminary data.</text>
</comment>
<dbReference type="Proteomes" id="UP000462014">
    <property type="component" value="Unassembled WGS sequence"/>
</dbReference>
<dbReference type="EMBL" id="WPIK01000003">
    <property type="protein sequence ID" value="MVN20689.1"/>
    <property type="molecule type" value="Genomic_DNA"/>
</dbReference>
<accession>A0A7K1STP3</accession>
<proteinExistence type="predicted"/>
<keyword evidence="1" id="KW-0732">Signal</keyword>
<reference evidence="2 3" key="1">
    <citation type="submission" date="2019-12" db="EMBL/GenBank/DDBJ databases">
        <title>Mucilaginibacter sp. HMF7410 genome sequencing and assembly.</title>
        <authorList>
            <person name="Kang H."/>
            <person name="Cha I."/>
            <person name="Kim H."/>
            <person name="Joh K."/>
        </authorList>
    </citation>
    <scope>NUCLEOTIDE SEQUENCE [LARGE SCALE GENOMIC DNA]</scope>
    <source>
        <strain evidence="2 3">HMF7410</strain>
    </source>
</reference>
<gene>
    <name evidence="2" type="ORF">GO621_03965</name>
</gene>
<feature type="chain" id="PRO_5029754437" evidence="1">
    <location>
        <begin position="22"/>
        <end position="285"/>
    </location>
</feature>
<organism evidence="2 3">
    <name type="scientific">Mucilaginibacter arboris</name>
    <dbReference type="NCBI Taxonomy" id="2682090"/>
    <lineage>
        <taxon>Bacteria</taxon>
        <taxon>Pseudomonadati</taxon>
        <taxon>Bacteroidota</taxon>
        <taxon>Sphingobacteriia</taxon>
        <taxon>Sphingobacteriales</taxon>
        <taxon>Sphingobacteriaceae</taxon>
        <taxon>Mucilaginibacter</taxon>
    </lineage>
</organism>
<evidence type="ECO:0000313" key="2">
    <source>
        <dbReference type="EMBL" id="MVN20689.1"/>
    </source>
</evidence>
<dbReference type="Pfam" id="PF13557">
    <property type="entry name" value="Phenol_MetA_deg"/>
    <property type="match status" value="1"/>
</dbReference>
<keyword evidence="3" id="KW-1185">Reference proteome</keyword>